<dbReference type="AlphaFoldDB" id="A0A1G2MEB7"/>
<evidence type="ECO:0000256" key="3">
    <source>
        <dbReference type="SAM" id="Phobius"/>
    </source>
</evidence>
<feature type="compositionally biased region" description="Low complexity" evidence="2">
    <location>
        <begin position="382"/>
        <end position="395"/>
    </location>
</feature>
<feature type="region of interest" description="Disordered" evidence="2">
    <location>
        <begin position="366"/>
        <end position="403"/>
    </location>
</feature>
<gene>
    <name evidence="4" type="ORF">A2849_00135</name>
</gene>
<organism evidence="4 5">
    <name type="scientific">Candidatus Taylorbacteria bacterium RIFCSPHIGHO2_01_FULL_51_15</name>
    <dbReference type="NCBI Taxonomy" id="1802304"/>
    <lineage>
        <taxon>Bacteria</taxon>
        <taxon>Candidatus Tayloriibacteriota</taxon>
    </lineage>
</organism>
<keyword evidence="3" id="KW-0812">Transmembrane</keyword>
<feature type="transmembrane region" description="Helical" evidence="3">
    <location>
        <begin position="36"/>
        <end position="54"/>
    </location>
</feature>
<protein>
    <submittedName>
        <fullName evidence="4">Uncharacterized protein</fullName>
    </submittedName>
</protein>
<feature type="coiled-coil region" evidence="1">
    <location>
        <begin position="199"/>
        <end position="233"/>
    </location>
</feature>
<feature type="compositionally biased region" description="Polar residues" evidence="2">
    <location>
        <begin position="15"/>
        <end position="30"/>
    </location>
</feature>
<keyword evidence="3" id="KW-0472">Membrane</keyword>
<reference evidence="4 5" key="1">
    <citation type="journal article" date="2016" name="Nat. Commun.">
        <title>Thousands of microbial genomes shed light on interconnected biogeochemical processes in an aquifer system.</title>
        <authorList>
            <person name="Anantharaman K."/>
            <person name="Brown C.T."/>
            <person name="Hug L.A."/>
            <person name="Sharon I."/>
            <person name="Castelle C.J."/>
            <person name="Probst A.J."/>
            <person name="Thomas B.C."/>
            <person name="Singh A."/>
            <person name="Wilkins M.J."/>
            <person name="Karaoz U."/>
            <person name="Brodie E.L."/>
            <person name="Williams K.H."/>
            <person name="Hubbard S.S."/>
            <person name="Banfield J.F."/>
        </authorList>
    </citation>
    <scope>NUCLEOTIDE SEQUENCE [LARGE SCALE GENOMIC DNA]</scope>
</reference>
<evidence type="ECO:0000313" key="4">
    <source>
        <dbReference type="EMBL" id="OHA21391.1"/>
    </source>
</evidence>
<feature type="region of interest" description="Disordered" evidence="2">
    <location>
        <begin position="7"/>
        <end position="30"/>
    </location>
</feature>
<keyword evidence="3" id="KW-1133">Transmembrane helix</keyword>
<dbReference type="Proteomes" id="UP000178121">
    <property type="component" value="Unassembled WGS sequence"/>
</dbReference>
<evidence type="ECO:0000256" key="2">
    <source>
        <dbReference type="SAM" id="MobiDB-lite"/>
    </source>
</evidence>
<comment type="caution">
    <text evidence="4">The sequence shown here is derived from an EMBL/GenBank/DDBJ whole genome shotgun (WGS) entry which is preliminary data.</text>
</comment>
<evidence type="ECO:0000256" key="1">
    <source>
        <dbReference type="SAM" id="Coils"/>
    </source>
</evidence>
<evidence type="ECO:0000313" key="5">
    <source>
        <dbReference type="Proteomes" id="UP000178121"/>
    </source>
</evidence>
<feature type="coiled-coil region" evidence="1">
    <location>
        <begin position="262"/>
        <end position="289"/>
    </location>
</feature>
<accession>A0A1G2MEB7</accession>
<feature type="compositionally biased region" description="Low complexity" evidence="2">
    <location>
        <begin position="491"/>
        <end position="510"/>
    </location>
</feature>
<name>A0A1G2MEB7_9BACT</name>
<feature type="region of interest" description="Disordered" evidence="2">
    <location>
        <begin position="76"/>
        <end position="96"/>
    </location>
</feature>
<proteinExistence type="predicted"/>
<sequence length="591" mass="61887">MLECFQRDTEGSVKTAVNHQPKNSTPRSMTTKTKNLLGLIALVGILLIVTVWRWPSEESDTPTPGTRTNLAARTSGVATNDTNGFPRFTAPRKNGSNGLAESNALATTMGTTNPQVASSTRITTDHIVGTPPSPVKKADTAGDTNAPPLLATSSTRGAAMSPGIPKIDTDGLLLEPPIREPEPDALANSSSQKALEGIREAQRVEREAFEKRIQDIESEREKERGNMKAQLEDAVRQGAEEARKQLAMQTNASSPSAPSPDVVRQRREAQALGKRILELEEQLKVLATQPAAPQVPVGMTNQAVVQAQASTNAPGNSAVAVAVATPPPAPTPSSAPTGITQADLDATMTRMMAAFKTNQLAQAAASANTPPAPTVGNAPVGTTSQPAAPAASPVTPVAPPDTRFVRMPETNRIIVDANWKTSSGDGAYREAITVEAGTLGAQQLVPQVPTVVALVNALKEQRVAIQQQQPIATAAISVGAQAQGGISTSLQPQAQAGNAPVAPATAATTRPPEEPQNPVLLQDGRVVQMDGQWLYGRNGEPIFLPANPAETRNEGNASASATVTAGGRTRAGYTPAFVPRVATGRRFEFNR</sequence>
<dbReference type="EMBL" id="MHRI01000009">
    <property type="protein sequence ID" value="OHA21391.1"/>
    <property type="molecule type" value="Genomic_DNA"/>
</dbReference>
<keyword evidence="1" id="KW-0175">Coiled coil</keyword>
<feature type="region of interest" description="Disordered" evidence="2">
    <location>
        <begin position="491"/>
        <end position="518"/>
    </location>
</feature>